<evidence type="ECO:0000313" key="1">
    <source>
        <dbReference type="EMBL" id="MBB5817135.1"/>
    </source>
</evidence>
<dbReference type="Pfam" id="PF05721">
    <property type="entry name" value="PhyH"/>
    <property type="match status" value="1"/>
</dbReference>
<dbReference type="SUPFAM" id="SSF51197">
    <property type="entry name" value="Clavaminate synthase-like"/>
    <property type="match status" value="1"/>
</dbReference>
<gene>
    <name evidence="1" type="ORF">F4562_000197</name>
</gene>
<dbReference type="RefSeq" id="WP_184546164.1">
    <property type="nucleotide sequence ID" value="NZ_JACHMP010000001.1"/>
</dbReference>
<dbReference type="InterPro" id="IPR010092">
    <property type="entry name" value="Chlorin_enz"/>
</dbReference>
<dbReference type="Gene3D" id="2.60.120.620">
    <property type="entry name" value="q2cbj1_9rhob like domain"/>
    <property type="match status" value="1"/>
</dbReference>
<dbReference type="NCBIfam" id="TIGR01762">
    <property type="entry name" value="chlorin-enz"/>
    <property type="match status" value="1"/>
</dbReference>
<dbReference type="EMBL" id="JACHMP010000001">
    <property type="protein sequence ID" value="MBB5817135.1"/>
    <property type="molecule type" value="Genomic_DNA"/>
</dbReference>
<evidence type="ECO:0000313" key="2">
    <source>
        <dbReference type="Proteomes" id="UP000540685"/>
    </source>
</evidence>
<dbReference type="AlphaFoldDB" id="A0A7W9MDU1"/>
<proteinExistence type="predicted"/>
<reference evidence="1 2" key="1">
    <citation type="submission" date="2020-08" db="EMBL/GenBank/DDBJ databases">
        <title>Sequencing the genomes of 1000 actinobacteria strains.</title>
        <authorList>
            <person name="Klenk H.-P."/>
        </authorList>
    </citation>
    <scope>NUCLEOTIDE SEQUENCE [LARGE SCALE GENOMIC DNA]</scope>
    <source>
        <strain evidence="1 2">DSM 46887</strain>
    </source>
</reference>
<name>A0A7W9MDU1_9ACTN</name>
<protein>
    <submittedName>
        <fullName evidence="1">Chlorinating enzyme</fullName>
    </submittedName>
</protein>
<dbReference type="GO" id="GO:0005506">
    <property type="term" value="F:iron ion binding"/>
    <property type="evidence" value="ECO:0007669"/>
    <property type="project" value="UniProtKB-ARBA"/>
</dbReference>
<dbReference type="PANTHER" id="PTHR20883">
    <property type="entry name" value="PHYTANOYL-COA DIOXYGENASE DOMAIN CONTAINING 1"/>
    <property type="match status" value="1"/>
</dbReference>
<dbReference type="GO" id="GO:0016706">
    <property type="term" value="F:2-oxoglutarate-dependent dioxygenase activity"/>
    <property type="evidence" value="ECO:0007669"/>
    <property type="project" value="UniProtKB-ARBA"/>
</dbReference>
<dbReference type="Proteomes" id="UP000540685">
    <property type="component" value="Unassembled WGS sequence"/>
</dbReference>
<organism evidence="1 2">
    <name type="scientific">Streptosporangium becharense</name>
    <dbReference type="NCBI Taxonomy" id="1816182"/>
    <lineage>
        <taxon>Bacteria</taxon>
        <taxon>Bacillati</taxon>
        <taxon>Actinomycetota</taxon>
        <taxon>Actinomycetes</taxon>
        <taxon>Streptosporangiales</taxon>
        <taxon>Streptosporangiaceae</taxon>
        <taxon>Streptosporangium</taxon>
    </lineage>
</organism>
<comment type="caution">
    <text evidence="1">The sequence shown here is derived from an EMBL/GenBank/DDBJ whole genome shotgun (WGS) entry which is preliminary data.</text>
</comment>
<dbReference type="PANTHER" id="PTHR20883:SF48">
    <property type="entry name" value="ECTOINE DIOXYGENASE"/>
    <property type="match status" value="1"/>
</dbReference>
<keyword evidence="2" id="KW-1185">Reference proteome</keyword>
<sequence>MNLEADRAAFAEQGYIGPFTLWEPEEMKAWWKVQRKALLDPENNARKAFDNPVNYDRHLDIPGLSSLITEPAIVRRMQALIGSDILCWRTEFFPKNPGDTGTGWHQVETYAIGEASKGMLEATDRVPGTPMELTAWVAFTEATRENGCMKVIPGSHRQWRYDETAPMKWNDAAKDNSFFGYNYNDIKIDKDWDPDQEHVRHLEMRPGQFIIFTARCIHGSNPNTSNRQRMGFAIRTVPTHVRVYGGMTEFEEFGHRFQLDRHGCVLVAGKDEHGLNRVLGENFWGEPFTPLDRLERTV</sequence>
<dbReference type="InterPro" id="IPR008775">
    <property type="entry name" value="Phytyl_CoA_dOase-like"/>
</dbReference>
<accession>A0A7W9MDU1</accession>